<feature type="transmembrane region" description="Helical" evidence="6">
    <location>
        <begin position="282"/>
        <end position="304"/>
    </location>
</feature>
<feature type="transmembrane region" description="Helical" evidence="6">
    <location>
        <begin position="146"/>
        <end position="165"/>
    </location>
</feature>
<keyword evidence="3 6" id="KW-0812">Transmembrane</keyword>
<accession>A0ABY9XA11</accession>
<evidence type="ECO:0000313" key="7">
    <source>
        <dbReference type="EMBL" id="WNG52223.1"/>
    </source>
</evidence>
<dbReference type="PANTHER" id="PTHR39087:SF2">
    <property type="entry name" value="UPF0104 MEMBRANE PROTEIN MJ1595"/>
    <property type="match status" value="1"/>
</dbReference>
<evidence type="ECO:0000256" key="5">
    <source>
        <dbReference type="ARBA" id="ARBA00023136"/>
    </source>
</evidence>
<sequence>MLAVLRPAFAVVGLGVLVLLVRDVGTEELGKVLSRAAPWLPLVLLLEAARLALDAVGTWVAYGSRAQEVPFRAMLRAQLISTPVSTLAPAGRTAGEAMKAALVSRYTGGATAAAAAATSQAASLVSGGLISIPCALAAYLLTGSSWLTLALGVHTVALVLVGMGMRAGMRAQRIGAWLKRRFHRIATHTETFQDSARCDGLLPARPIVATFLGRALQVVQYGTLAVAVGIDTNTLQALVAQGLNMVALAVGTLVPGQFGVSDGAFALSAQLFGTTVAKAVSIALLAHVVQVLFVLVGSLTPMVWKTDAPKGD</sequence>
<feature type="transmembrane region" description="Helical" evidence="6">
    <location>
        <begin position="121"/>
        <end position="140"/>
    </location>
</feature>
<evidence type="ECO:0000256" key="1">
    <source>
        <dbReference type="ARBA" id="ARBA00004651"/>
    </source>
</evidence>
<evidence type="ECO:0000256" key="2">
    <source>
        <dbReference type="ARBA" id="ARBA00022475"/>
    </source>
</evidence>
<organism evidence="7 8">
    <name type="scientific">Archangium minus</name>
    <dbReference type="NCBI Taxonomy" id="83450"/>
    <lineage>
        <taxon>Bacteria</taxon>
        <taxon>Pseudomonadati</taxon>
        <taxon>Myxococcota</taxon>
        <taxon>Myxococcia</taxon>
        <taxon>Myxococcales</taxon>
        <taxon>Cystobacterineae</taxon>
        <taxon>Archangiaceae</taxon>
        <taxon>Archangium</taxon>
    </lineage>
</organism>
<dbReference type="PANTHER" id="PTHR39087">
    <property type="entry name" value="UPF0104 MEMBRANE PROTEIN MJ1595"/>
    <property type="match status" value="1"/>
</dbReference>
<comment type="subcellular location">
    <subcellularLocation>
        <location evidence="1">Cell membrane</location>
        <topology evidence="1">Multi-pass membrane protein</topology>
    </subcellularLocation>
</comment>
<dbReference type="InterPro" id="IPR022791">
    <property type="entry name" value="L-PG_synthase/AglD"/>
</dbReference>
<keyword evidence="5 6" id="KW-0472">Membrane</keyword>
<name>A0ABY9XA11_9BACT</name>
<keyword evidence="8" id="KW-1185">Reference proteome</keyword>
<evidence type="ECO:0000313" key="8">
    <source>
        <dbReference type="Proteomes" id="UP001611383"/>
    </source>
</evidence>
<evidence type="ECO:0000256" key="4">
    <source>
        <dbReference type="ARBA" id="ARBA00022989"/>
    </source>
</evidence>
<evidence type="ECO:0000256" key="3">
    <source>
        <dbReference type="ARBA" id="ARBA00022692"/>
    </source>
</evidence>
<evidence type="ECO:0000256" key="6">
    <source>
        <dbReference type="SAM" id="Phobius"/>
    </source>
</evidence>
<keyword evidence="4 6" id="KW-1133">Transmembrane helix</keyword>
<reference evidence="7 8" key="1">
    <citation type="submission" date="2019-08" db="EMBL/GenBank/DDBJ databases">
        <title>Archangium and Cystobacter genomes.</title>
        <authorList>
            <person name="Chen I.-C.K."/>
            <person name="Wielgoss S."/>
        </authorList>
    </citation>
    <scope>NUCLEOTIDE SEQUENCE [LARGE SCALE GENOMIC DNA]</scope>
    <source>
        <strain evidence="7 8">Cbm 6</strain>
    </source>
</reference>
<protein>
    <submittedName>
        <fullName evidence="7">Flippase-like domain-containing protein</fullName>
    </submittedName>
</protein>
<dbReference type="EMBL" id="CP043494">
    <property type="protein sequence ID" value="WNG52223.1"/>
    <property type="molecule type" value="Genomic_DNA"/>
</dbReference>
<dbReference type="Pfam" id="PF03706">
    <property type="entry name" value="LPG_synthase_TM"/>
    <property type="match status" value="1"/>
</dbReference>
<keyword evidence="2" id="KW-1003">Cell membrane</keyword>
<dbReference type="Proteomes" id="UP001611383">
    <property type="component" value="Chromosome"/>
</dbReference>
<gene>
    <name evidence="7" type="ORF">F0U60_04610</name>
</gene>
<proteinExistence type="predicted"/>